<dbReference type="Pfam" id="PF00689">
    <property type="entry name" value="Cation_ATPase_C"/>
    <property type="match status" value="1"/>
</dbReference>
<keyword evidence="12" id="KW-1185">Reference proteome</keyword>
<keyword evidence="6 9" id="KW-1133">Transmembrane helix</keyword>
<dbReference type="Gene3D" id="3.40.1110.10">
    <property type="entry name" value="Calcium-transporting ATPase, cytoplasmic domain N"/>
    <property type="match status" value="1"/>
</dbReference>
<dbReference type="SFLD" id="SFLDG00002">
    <property type="entry name" value="C1.7:_P-type_atpase_like"/>
    <property type="match status" value="1"/>
</dbReference>
<dbReference type="Gene3D" id="3.40.50.1000">
    <property type="entry name" value="HAD superfamily/HAD-like"/>
    <property type="match status" value="1"/>
</dbReference>
<feature type="transmembrane region" description="Helical" evidence="9">
    <location>
        <begin position="109"/>
        <end position="127"/>
    </location>
</feature>
<dbReference type="PROSITE" id="PS00154">
    <property type="entry name" value="ATPASE_E1_E2"/>
    <property type="match status" value="1"/>
</dbReference>
<dbReference type="EMBL" id="JAVKPK010000049">
    <property type="protein sequence ID" value="MDR7666431.1"/>
    <property type="molecule type" value="Genomic_DNA"/>
</dbReference>
<dbReference type="InterPro" id="IPR044492">
    <property type="entry name" value="P_typ_ATPase_HD_dom"/>
</dbReference>
<keyword evidence="2 9" id="KW-0812">Transmembrane</keyword>
<dbReference type="InterPro" id="IPR050510">
    <property type="entry name" value="Cation_transp_ATPase_P-type"/>
</dbReference>
<comment type="subcellular location">
    <subcellularLocation>
        <location evidence="1">Membrane</location>
        <topology evidence="1">Multi-pass membrane protein</topology>
    </subcellularLocation>
</comment>
<evidence type="ECO:0000256" key="8">
    <source>
        <dbReference type="SAM" id="MobiDB-lite"/>
    </source>
</evidence>
<evidence type="ECO:0000259" key="10">
    <source>
        <dbReference type="SMART" id="SM00831"/>
    </source>
</evidence>
<evidence type="ECO:0000256" key="7">
    <source>
        <dbReference type="ARBA" id="ARBA00023136"/>
    </source>
</evidence>
<dbReference type="RefSeq" id="WP_310576459.1">
    <property type="nucleotide sequence ID" value="NZ_JAVKPK010000049.1"/>
</dbReference>
<gene>
    <name evidence="11" type="ORF">RG963_11690</name>
</gene>
<evidence type="ECO:0000256" key="4">
    <source>
        <dbReference type="ARBA" id="ARBA00022840"/>
    </source>
</evidence>
<evidence type="ECO:0000313" key="12">
    <source>
        <dbReference type="Proteomes" id="UP001246244"/>
    </source>
</evidence>
<feature type="region of interest" description="Disordered" evidence="8">
    <location>
        <begin position="22"/>
        <end position="43"/>
    </location>
</feature>
<dbReference type="SUPFAM" id="SSF81660">
    <property type="entry name" value="Metal cation-transporting ATPase, ATP-binding domain N"/>
    <property type="match status" value="1"/>
</dbReference>
<evidence type="ECO:0000256" key="2">
    <source>
        <dbReference type="ARBA" id="ARBA00022692"/>
    </source>
</evidence>
<dbReference type="InterPro" id="IPR036412">
    <property type="entry name" value="HAD-like_sf"/>
</dbReference>
<evidence type="ECO:0000256" key="6">
    <source>
        <dbReference type="ARBA" id="ARBA00022989"/>
    </source>
</evidence>
<dbReference type="PANTHER" id="PTHR43294">
    <property type="entry name" value="SODIUM/POTASSIUM-TRANSPORTING ATPASE SUBUNIT ALPHA"/>
    <property type="match status" value="1"/>
</dbReference>
<accession>A0ABU2D3B4</accession>
<dbReference type="SUPFAM" id="SSF56784">
    <property type="entry name" value="HAD-like"/>
    <property type="match status" value="1"/>
</dbReference>
<comment type="caution">
    <text evidence="11">The sequence shown here is derived from an EMBL/GenBank/DDBJ whole genome shotgun (WGS) entry which is preliminary data.</text>
</comment>
<feature type="transmembrane region" description="Helical" evidence="9">
    <location>
        <begin position="855"/>
        <end position="875"/>
    </location>
</feature>
<dbReference type="SUPFAM" id="SSF81653">
    <property type="entry name" value="Calcium ATPase, transduction domain A"/>
    <property type="match status" value="1"/>
</dbReference>
<evidence type="ECO:0000256" key="1">
    <source>
        <dbReference type="ARBA" id="ARBA00004141"/>
    </source>
</evidence>
<dbReference type="PANTHER" id="PTHR43294:SF20">
    <property type="entry name" value="P-TYPE ATPASE"/>
    <property type="match status" value="1"/>
</dbReference>
<dbReference type="InterPro" id="IPR008250">
    <property type="entry name" value="ATPase_P-typ_transduc_dom_A_sf"/>
</dbReference>
<organism evidence="11 12">
    <name type="scientific">Methanosarcina baikalica</name>
    <dbReference type="NCBI Taxonomy" id="3073890"/>
    <lineage>
        <taxon>Archaea</taxon>
        <taxon>Methanobacteriati</taxon>
        <taxon>Methanobacteriota</taxon>
        <taxon>Stenosarchaea group</taxon>
        <taxon>Methanomicrobia</taxon>
        <taxon>Methanosarcinales</taxon>
        <taxon>Methanosarcinaceae</taxon>
        <taxon>Methanosarcina</taxon>
    </lineage>
</organism>
<feature type="domain" description="Cation-transporting P-type ATPase N-terminal" evidence="10">
    <location>
        <begin position="56"/>
        <end position="129"/>
    </location>
</feature>
<dbReference type="InterPro" id="IPR004014">
    <property type="entry name" value="ATPase_P-typ_cation-transptr_N"/>
</dbReference>
<feature type="transmembrane region" description="Helical" evidence="9">
    <location>
        <begin position="747"/>
        <end position="769"/>
    </location>
</feature>
<feature type="transmembrane region" description="Helical" evidence="9">
    <location>
        <begin position="323"/>
        <end position="346"/>
    </location>
</feature>
<dbReference type="Gene3D" id="2.70.150.10">
    <property type="entry name" value="Calcium-transporting ATPase, cytoplasmic transduction domain A"/>
    <property type="match status" value="1"/>
</dbReference>
<dbReference type="SFLD" id="SFLDF00027">
    <property type="entry name" value="p-type_atpase"/>
    <property type="match status" value="1"/>
</dbReference>
<proteinExistence type="predicted"/>
<dbReference type="InterPro" id="IPR059000">
    <property type="entry name" value="ATPase_P-type_domA"/>
</dbReference>
<dbReference type="InterPro" id="IPR006068">
    <property type="entry name" value="ATPase_P-typ_cation-transptr_C"/>
</dbReference>
<evidence type="ECO:0000256" key="5">
    <source>
        <dbReference type="ARBA" id="ARBA00022967"/>
    </source>
</evidence>
<feature type="transmembrane region" description="Helical" evidence="9">
    <location>
        <begin position="133"/>
        <end position="152"/>
    </location>
</feature>
<dbReference type="PRINTS" id="PR00120">
    <property type="entry name" value="HATPASE"/>
</dbReference>
<keyword evidence="4" id="KW-0067">ATP-binding</keyword>
<evidence type="ECO:0000256" key="9">
    <source>
        <dbReference type="SAM" id="Phobius"/>
    </source>
</evidence>
<dbReference type="InterPro" id="IPR001757">
    <property type="entry name" value="P_typ_ATPase"/>
</dbReference>
<dbReference type="Gene3D" id="1.20.1110.10">
    <property type="entry name" value="Calcium-transporting ATPase, transmembrane domain"/>
    <property type="match status" value="1"/>
</dbReference>
<dbReference type="NCBIfam" id="TIGR01494">
    <property type="entry name" value="ATPase_P-type"/>
    <property type="match status" value="3"/>
</dbReference>
<dbReference type="Pfam" id="PF00122">
    <property type="entry name" value="E1-E2_ATPase"/>
    <property type="match status" value="1"/>
</dbReference>
<name>A0ABU2D3B4_9EURY</name>
<feature type="transmembrane region" description="Helical" evidence="9">
    <location>
        <begin position="819"/>
        <end position="843"/>
    </location>
</feature>
<dbReference type="InterPro" id="IPR023298">
    <property type="entry name" value="ATPase_P-typ_TM_dom_sf"/>
</dbReference>
<feature type="compositionally biased region" description="Basic and acidic residues" evidence="8">
    <location>
        <begin position="22"/>
        <end position="32"/>
    </location>
</feature>
<protein>
    <submittedName>
        <fullName evidence="11">HAD-IC family P-type ATPase</fullName>
    </submittedName>
</protein>
<feature type="transmembrane region" description="Helical" evidence="9">
    <location>
        <begin position="920"/>
        <end position="940"/>
    </location>
</feature>
<feature type="transmembrane region" description="Helical" evidence="9">
    <location>
        <begin position="887"/>
        <end position="908"/>
    </location>
</feature>
<keyword evidence="3" id="KW-0547">Nucleotide-binding</keyword>
<dbReference type="InterPro" id="IPR023299">
    <property type="entry name" value="ATPase_P-typ_cyto_dom_N"/>
</dbReference>
<feature type="transmembrane region" description="Helical" evidence="9">
    <location>
        <begin position="775"/>
        <end position="798"/>
    </location>
</feature>
<dbReference type="Proteomes" id="UP001246244">
    <property type="component" value="Unassembled WGS sequence"/>
</dbReference>
<dbReference type="Pfam" id="PF08282">
    <property type="entry name" value="Hydrolase_3"/>
    <property type="match status" value="1"/>
</dbReference>
<dbReference type="InterPro" id="IPR023214">
    <property type="entry name" value="HAD_sf"/>
</dbReference>
<evidence type="ECO:0000256" key="3">
    <source>
        <dbReference type="ARBA" id="ARBA00022741"/>
    </source>
</evidence>
<sequence>MTFQRDIQEVLGIFLQDPDTLDENKEHQDLRKKGNHSNSLPLELDNAKNHTTTVTPWYSLETEEIFKKLVTSSKGLESEEAAKRLQEYGKNILPTKKPPGITEIILHQFKSPLIYILIIAGVISVLLDDLRDAGFIFLVVVINAVIGTIQEWKAEKSASQLQTILKIMSRVRREGAELKISAEEIVPGDVVLIESGSRIPADLRILYVSNLTIDESLLTGESAAVEKTANVLKENTPSSDRHNIAYAGSTVITGRACGVVTATGSRTEVGMIARAVTETESAKPPLLLRMEDFSQKIGIAVVAASGVMSAVALLQGIAPVEVFFLAIALIVSAIPEGLPVAVTVALSIASTRMAKRNVIVRSLSAVESLGSCTTIATDKTGTLTVNQQTAKIVVLPSGSYFEISGEGYLPVGEIKRIDGVSPDTEELKGLQKLVIAATICNEGSLLQESKEWVHHGDAMDVAFLALAFKLGINPNKVRNEVKVVAEVPFESERMYAAVYYRQDKNGSTKIAVKGAMEAILPYCTKMNSLEGVIPIDPDLLNRELNSLMEKGYRSLVVAEGLVPEGINDDFDLKSVKPELTFLGITGFIDPLRPDVKDAVQTCKKAGIDVIMITGDHPKTALAIASELGIAYSKDEMITGREIEELGGPELPCCIDALDKARVFARVTPVQKMQIVDALVRKGHFVAVTGDGVNDAPALRRANIGVAMGSGTDVAKDTSSMIITDDTFSSIVAGVEEGRIAYDNIRKVTYLLVSTGLAEVVLFIFAIFAGLPIPLIAVQLLWLNLVTNGIQGVALAFEAGEPGTMRRKPRKPEEGIFNNLMIKQTLISGITIGIIAFAIWIWLIREGYEENWARNLLLLLMVLFENFHVFNCRSEYRSAFHVPLRNNYFLVLGVVLMQGFHISAMHVSIMQKLLSISPVSFETWLIFLIIAGIIIVVMEIFKRIRSAHESDTLIENSFI</sequence>
<dbReference type="Pfam" id="PF13246">
    <property type="entry name" value="Cation_ATPase"/>
    <property type="match status" value="1"/>
</dbReference>
<evidence type="ECO:0000313" key="11">
    <source>
        <dbReference type="EMBL" id="MDR7666431.1"/>
    </source>
</evidence>
<reference evidence="12" key="1">
    <citation type="submission" date="2023-07" db="EMBL/GenBank/DDBJ databases">
        <title>Whole-genome sequencing of a new Methanosarcina sp. Z-7115.</title>
        <authorList>
            <person name="Zhilina T.N."/>
            <person name="Merkel A.Y."/>
        </authorList>
    </citation>
    <scope>NUCLEOTIDE SEQUENCE [LARGE SCALE GENOMIC DNA]</scope>
    <source>
        <strain evidence="12">Z-7115</strain>
    </source>
</reference>
<dbReference type="SUPFAM" id="SSF81665">
    <property type="entry name" value="Calcium ATPase, transmembrane domain M"/>
    <property type="match status" value="1"/>
</dbReference>
<dbReference type="SFLD" id="SFLDS00003">
    <property type="entry name" value="Haloacid_Dehalogenase"/>
    <property type="match status" value="1"/>
</dbReference>
<dbReference type="InterPro" id="IPR018303">
    <property type="entry name" value="ATPase_P-typ_P_site"/>
</dbReference>
<keyword evidence="5" id="KW-1278">Translocase</keyword>
<keyword evidence="7 9" id="KW-0472">Membrane</keyword>
<dbReference type="PRINTS" id="PR00119">
    <property type="entry name" value="CATATPASE"/>
</dbReference>
<dbReference type="Pfam" id="PF00690">
    <property type="entry name" value="Cation_ATPase_N"/>
    <property type="match status" value="1"/>
</dbReference>
<feature type="transmembrane region" description="Helical" evidence="9">
    <location>
        <begin position="297"/>
        <end position="317"/>
    </location>
</feature>
<dbReference type="SMART" id="SM00831">
    <property type="entry name" value="Cation_ATPase_N"/>
    <property type="match status" value="1"/>
</dbReference>